<evidence type="ECO:0000259" key="7">
    <source>
        <dbReference type="Pfam" id="PF00884"/>
    </source>
</evidence>
<accession>Q0G7E7</accession>
<name>Q0G7E7_9HYPH</name>
<dbReference type="EMBL" id="AATP01000001">
    <property type="protein sequence ID" value="EAU42417.1"/>
    <property type="molecule type" value="Genomic_DNA"/>
</dbReference>
<gene>
    <name evidence="8" type="ORF">FP2506_06246</name>
</gene>
<feature type="transmembrane region" description="Helical" evidence="6">
    <location>
        <begin position="90"/>
        <end position="108"/>
    </location>
</feature>
<dbReference type="eggNOG" id="COG1368">
    <property type="taxonomic scope" value="Bacteria"/>
</dbReference>
<dbReference type="HOGENOM" id="CLU_018391_0_0_5"/>
<sequence length="580" mass="63107">MAAITRPLWSRREENGVRMQAASESSGISRTSREISATIRFVAGILLLAVVLLLPDRPSQLPIPLPLVFPVELLVAAGSLLLFRGLPFRITLALIAATAGSLLFLKLADLGTYTAFDRPFNPVLDMIILRDGWNLLTGTVGLTEAVAIIVAVLAGWAAVVVLLAYCLAGAGRAVARPARIAGAVALGFAAAGILIEIVNEPQNRNDSRFAANNIRFAIERVALIQRASADLLAFRDALETDPIDDLAGEPLFAALEGRDVYVLFVESYGRTVLANPAFRTLIEPRLQSIQTALASNGYRARSGWLTSPTVGGQSWLAHGALLSGLPTTDQNRYDLMIASERKSLNALFREHGWRTIAVMPAITMDWPEGGYYGYDEIYAAGDLDYEGLPFNWVTMPDQFTLTAARRIVEASDEPVMAEIALISSHAPWTPIAELVPWEAVGDGSIFNDQARAGEPPSVVWSEPDSVRDHFVRSIDYALETIGSFVETLGDDAVFIVLGDHQPARMLTGDGATRDVPVHIITNDPDVLTRFDPLGFAEGMIPTPGADPIPMWDMREFLVRDMRERLVPEHEIKEAMTGRSG</sequence>
<evidence type="ECO:0000256" key="1">
    <source>
        <dbReference type="ARBA" id="ARBA00004651"/>
    </source>
</evidence>
<dbReference type="SUPFAM" id="SSF53649">
    <property type="entry name" value="Alkaline phosphatase-like"/>
    <property type="match status" value="1"/>
</dbReference>
<dbReference type="Pfam" id="PF00884">
    <property type="entry name" value="Sulfatase"/>
    <property type="match status" value="1"/>
</dbReference>
<dbReference type="STRING" id="217511.GCA_001463845_00032"/>
<comment type="caution">
    <text evidence="8">The sequence shown here is derived from an EMBL/GenBank/DDBJ whole genome shotgun (WGS) entry which is preliminary data.</text>
</comment>
<proteinExistence type="predicted"/>
<keyword evidence="4 6" id="KW-1133">Transmembrane helix</keyword>
<evidence type="ECO:0000256" key="4">
    <source>
        <dbReference type="ARBA" id="ARBA00022989"/>
    </source>
</evidence>
<dbReference type="InterPro" id="IPR017850">
    <property type="entry name" value="Alkaline_phosphatase_core_sf"/>
</dbReference>
<keyword evidence="2" id="KW-1003">Cell membrane</keyword>
<protein>
    <recommendedName>
        <fullName evidence="7">Sulfatase N-terminal domain-containing protein</fullName>
    </recommendedName>
</protein>
<feature type="transmembrane region" description="Helical" evidence="6">
    <location>
        <begin position="180"/>
        <end position="198"/>
    </location>
</feature>
<evidence type="ECO:0000256" key="2">
    <source>
        <dbReference type="ARBA" id="ARBA00022475"/>
    </source>
</evidence>
<feature type="transmembrane region" description="Helical" evidence="6">
    <location>
        <begin position="37"/>
        <end position="55"/>
    </location>
</feature>
<evidence type="ECO:0000256" key="3">
    <source>
        <dbReference type="ARBA" id="ARBA00022692"/>
    </source>
</evidence>
<reference evidence="8 9" key="1">
    <citation type="journal article" date="2010" name="J. Bacteriol.">
        <title>Genome sequence of Fulvimarina pelagi HTCC2506T, a Mn(II)-oxidizing alphaproteobacterium possessing an aerobic anoxygenic photosynthetic gene cluster and Xanthorhodopsin.</title>
        <authorList>
            <person name="Kang I."/>
            <person name="Oh H.M."/>
            <person name="Lim S.I."/>
            <person name="Ferriera S."/>
            <person name="Giovannoni S.J."/>
            <person name="Cho J.C."/>
        </authorList>
    </citation>
    <scope>NUCLEOTIDE SEQUENCE [LARGE SCALE GENOMIC DNA]</scope>
    <source>
        <strain evidence="8 9">HTCC2506</strain>
    </source>
</reference>
<keyword evidence="5 6" id="KW-0472">Membrane</keyword>
<dbReference type="PANTHER" id="PTHR47371">
    <property type="entry name" value="LIPOTEICHOIC ACID SYNTHASE"/>
    <property type="match status" value="1"/>
</dbReference>
<keyword evidence="9" id="KW-1185">Reference proteome</keyword>
<dbReference type="GO" id="GO:0005886">
    <property type="term" value="C:plasma membrane"/>
    <property type="evidence" value="ECO:0007669"/>
    <property type="project" value="UniProtKB-SubCell"/>
</dbReference>
<evidence type="ECO:0000256" key="5">
    <source>
        <dbReference type="ARBA" id="ARBA00023136"/>
    </source>
</evidence>
<organism evidence="8 9">
    <name type="scientific">Fulvimarina pelagi HTCC2506</name>
    <dbReference type="NCBI Taxonomy" id="314231"/>
    <lineage>
        <taxon>Bacteria</taxon>
        <taxon>Pseudomonadati</taxon>
        <taxon>Pseudomonadota</taxon>
        <taxon>Alphaproteobacteria</taxon>
        <taxon>Hyphomicrobiales</taxon>
        <taxon>Aurantimonadaceae</taxon>
        <taxon>Fulvimarina</taxon>
    </lineage>
</organism>
<dbReference type="Gene3D" id="3.40.720.10">
    <property type="entry name" value="Alkaline Phosphatase, subunit A"/>
    <property type="match status" value="1"/>
</dbReference>
<feature type="domain" description="Sulfatase N-terminal" evidence="7">
    <location>
        <begin position="299"/>
        <end position="504"/>
    </location>
</feature>
<dbReference type="InterPro" id="IPR050448">
    <property type="entry name" value="OpgB/LTA_synthase_biosynth"/>
</dbReference>
<dbReference type="AlphaFoldDB" id="Q0G7E7"/>
<feature type="transmembrane region" description="Helical" evidence="6">
    <location>
        <begin position="61"/>
        <end position="83"/>
    </location>
</feature>
<comment type="subcellular location">
    <subcellularLocation>
        <location evidence="1">Cell membrane</location>
        <topology evidence="1">Multi-pass membrane protein</topology>
    </subcellularLocation>
</comment>
<dbReference type="InterPro" id="IPR000917">
    <property type="entry name" value="Sulfatase_N"/>
</dbReference>
<feature type="transmembrane region" description="Helical" evidence="6">
    <location>
        <begin position="145"/>
        <end position="168"/>
    </location>
</feature>
<evidence type="ECO:0000313" key="9">
    <source>
        <dbReference type="Proteomes" id="UP000004310"/>
    </source>
</evidence>
<dbReference type="PANTHER" id="PTHR47371:SF3">
    <property type="entry name" value="PHOSPHOGLYCEROL TRANSFERASE I"/>
    <property type="match status" value="1"/>
</dbReference>
<dbReference type="Proteomes" id="UP000004310">
    <property type="component" value="Unassembled WGS sequence"/>
</dbReference>
<evidence type="ECO:0000256" key="6">
    <source>
        <dbReference type="SAM" id="Phobius"/>
    </source>
</evidence>
<keyword evidence="3 6" id="KW-0812">Transmembrane</keyword>
<evidence type="ECO:0000313" key="8">
    <source>
        <dbReference type="EMBL" id="EAU42417.1"/>
    </source>
</evidence>